<reference evidence="2 3" key="1">
    <citation type="submission" date="2015-08" db="EMBL/GenBank/DDBJ databases">
        <title>Isolation and characterization of novel bat adenoviruses with diverse genome sizes, low GC contents or extremely long E3 ORFs.</title>
        <authorList>
            <person name="Tan B."/>
            <person name="Yang X.-L."/>
            <person name="Ge X.-Y."/>
            <person name="Peng C."/>
            <person name="Zhang Y.-Z."/>
            <person name="Zhang L.-B."/>
            <person name="Shi Z.-L."/>
        </authorList>
    </citation>
    <scope>NUCLEOTIDE SEQUENCE [LARGE SCALE GENOMIC DNA]</scope>
    <source>
        <strain evidence="2">WIV13</strain>
    </source>
</reference>
<dbReference type="Proteomes" id="UP000108481">
    <property type="component" value="Segment"/>
</dbReference>
<sequence>MPCKTGKNLTNYQTIQQLSETMETPESDPETSQASLEEGEIPESPPIPAPPAVSKKKSRWDIKHTVPSGKKAYKSWRVHKAKILDCLHNSKGNLRFTRRYMLMHNGVLVPANVIHYYATSYYRSQESNTQSR</sequence>
<organism evidence="2 3">
    <name type="scientific">Bat mastadenovirus WIV13</name>
    <dbReference type="NCBI Taxonomy" id="1788435"/>
    <lineage>
        <taxon>Viruses</taxon>
        <taxon>Varidnaviria</taxon>
        <taxon>Bamfordvirae</taxon>
        <taxon>Preplasmiviricota</taxon>
        <taxon>Polisuviricotina</taxon>
        <taxon>Pharingeaviricetes</taxon>
        <taxon>Rowavirales</taxon>
        <taxon>Adenoviridae</taxon>
        <taxon>Mastadenovirus</taxon>
        <taxon>Mastadenovirus humile</taxon>
        <taxon>Bat mastadenovirus E</taxon>
    </lineage>
</organism>
<protein>
    <submittedName>
        <fullName evidence="2">22K</fullName>
    </submittedName>
</protein>
<dbReference type="KEGG" id="vg:28715681"/>
<name>A0A1B0UHZ3_9ADEN</name>
<dbReference type="EMBL" id="KT698852">
    <property type="protein sequence ID" value="AMB43036.1"/>
    <property type="molecule type" value="Genomic_DNA"/>
</dbReference>
<proteinExistence type="predicted"/>
<feature type="compositionally biased region" description="Polar residues" evidence="1">
    <location>
        <begin position="7"/>
        <end position="22"/>
    </location>
</feature>
<evidence type="ECO:0000313" key="3">
    <source>
        <dbReference type="Proteomes" id="UP000108481"/>
    </source>
</evidence>
<keyword evidence="3" id="KW-1185">Reference proteome</keyword>
<evidence type="ECO:0000256" key="1">
    <source>
        <dbReference type="SAM" id="MobiDB-lite"/>
    </source>
</evidence>
<feature type="region of interest" description="Disordered" evidence="1">
    <location>
        <begin position="1"/>
        <end position="61"/>
    </location>
</feature>
<accession>A0A1B0UHZ3</accession>
<dbReference type="RefSeq" id="YP_009272936.1">
    <property type="nucleotide sequence ID" value="NC_030874.1"/>
</dbReference>
<dbReference type="GeneID" id="28715681"/>
<evidence type="ECO:0000313" key="2">
    <source>
        <dbReference type="EMBL" id="AMB43036.1"/>
    </source>
</evidence>
<dbReference type="OrthoDB" id="19848at10239"/>